<dbReference type="OrthoDB" id="4570397at2"/>
<reference evidence="2 3" key="1">
    <citation type="submission" date="2018-06" db="EMBL/GenBank/DDBJ databases">
        <title>Genomic Encyclopedia of Type Strains, Phase IV (KMG-IV): sequencing the most valuable type-strain genomes for metagenomic binning, comparative biology and taxonomic classification.</title>
        <authorList>
            <person name="Goeker M."/>
        </authorList>
    </citation>
    <scope>NUCLEOTIDE SEQUENCE [LARGE SCALE GENOMIC DNA]</scope>
    <source>
        <strain evidence="2 3">DSM 44599</strain>
    </source>
</reference>
<dbReference type="RefSeq" id="WP_067503855.1">
    <property type="nucleotide sequence ID" value="NZ_QNRE01000010.1"/>
</dbReference>
<dbReference type="AlphaFoldDB" id="A0A366DD60"/>
<dbReference type="Proteomes" id="UP000252586">
    <property type="component" value="Unassembled WGS sequence"/>
</dbReference>
<keyword evidence="3" id="KW-1185">Reference proteome</keyword>
<organism evidence="2 3">
    <name type="scientific">Nocardia puris</name>
    <dbReference type="NCBI Taxonomy" id="208602"/>
    <lineage>
        <taxon>Bacteria</taxon>
        <taxon>Bacillati</taxon>
        <taxon>Actinomycetota</taxon>
        <taxon>Actinomycetes</taxon>
        <taxon>Mycobacteriales</taxon>
        <taxon>Nocardiaceae</taxon>
        <taxon>Nocardia</taxon>
    </lineage>
</organism>
<accession>A0A366DD60</accession>
<sequence length="146" mass="16220">MRVSSFEYGGHRTSDGWHNAAIAQILRGARMRSTMRRIGYLAQGLYAARVPRRTGRLAASARVTTQLGSGNLGAQPDRWVAIVEATQTYSAAVEFGKENTAEEGNPRPAVKTRPTPGSFPARWRGRHTFGGDNRRTRSVVDWLERH</sequence>
<protein>
    <submittedName>
        <fullName evidence="2">Uncharacterized protein</fullName>
    </submittedName>
</protein>
<gene>
    <name evidence="2" type="ORF">DFR74_110222</name>
</gene>
<evidence type="ECO:0000313" key="2">
    <source>
        <dbReference type="EMBL" id="RBO87966.1"/>
    </source>
</evidence>
<name>A0A366DD60_9NOCA</name>
<feature type="region of interest" description="Disordered" evidence="1">
    <location>
        <begin position="96"/>
        <end position="130"/>
    </location>
</feature>
<dbReference type="EMBL" id="QNRE01000010">
    <property type="protein sequence ID" value="RBO87966.1"/>
    <property type="molecule type" value="Genomic_DNA"/>
</dbReference>
<comment type="caution">
    <text evidence="2">The sequence shown here is derived from an EMBL/GenBank/DDBJ whole genome shotgun (WGS) entry which is preliminary data.</text>
</comment>
<evidence type="ECO:0000256" key="1">
    <source>
        <dbReference type="SAM" id="MobiDB-lite"/>
    </source>
</evidence>
<dbReference type="STRING" id="1210090.GCA_001613185_00950"/>
<proteinExistence type="predicted"/>
<evidence type="ECO:0000313" key="3">
    <source>
        <dbReference type="Proteomes" id="UP000252586"/>
    </source>
</evidence>